<dbReference type="GO" id="GO:0008610">
    <property type="term" value="P:lipid biosynthetic process"/>
    <property type="evidence" value="ECO:0007669"/>
    <property type="project" value="TreeGrafter"/>
</dbReference>
<dbReference type="InterPro" id="IPR001031">
    <property type="entry name" value="Thioesterase"/>
</dbReference>
<dbReference type="RefSeq" id="WP_144989796.1">
    <property type="nucleotide sequence ID" value="NZ_VNJK01000001.1"/>
</dbReference>
<dbReference type="PANTHER" id="PTHR11487:SF0">
    <property type="entry name" value="S-ACYL FATTY ACID SYNTHASE THIOESTERASE, MEDIUM CHAIN"/>
    <property type="match status" value="1"/>
</dbReference>
<sequence length="240" mass="28130">MRLYCLPFAGGSKRAYSHWNTYTSHALEIEGVELKGRGEKFGQGFYHDISEAVDDIYSMIKDKIRDEKYALFGHSMGTLLAYELYYKIIEEGHPRPQHIFFSGRQSPIVHNNMYVNFTMSDDEFISKIIALGGIHEELTQSKELMRFYLPILKNDIRIMETYEFKERPERLKCKITVLNGLEDKIDTIQKITWDDLCEQKSKSYYFTGSHFFINDHVEQIVKLFEGVLCQDNEVGEHVKQ</sequence>
<protein>
    <submittedName>
        <fullName evidence="3">Thioesterase</fullName>
    </submittedName>
</protein>
<dbReference type="InterPro" id="IPR029058">
    <property type="entry name" value="AB_hydrolase_fold"/>
</dbReference>
<dbReference type="PANTHER" id="PTHR11487">
    <property type="entry name" value="THIOESTERASE"/>
    <property type="match status" value="1"/>
</dbReference>
<dbReference type="Gene3D" id="3.40.50.1820">
    <property type="entry name" value="alpha/beta hydrolase"/>
    <property type="match status" value="1"/>
</dbReference>
<dbReference type="InterPro" id="IPR012223">
    <property type="entry name" value="TEII"/>
</dbReference>
<dbReference type="Proteomes" id="UP000318102">
    <property type="component" value="Unassembled WGS sequence"/>
</dbReference>
<name>A0A559J0F6_9BACL</name>
<keyword evidence="4" id="KW-1185">Reference proteome</keyword>
<organism evidence="3 4">
    <name type="scientific">Paenibacillus agilis</name>
    <dbReference type="NCBI Taxonomy" id="3020863"/>
    <lineage>
        <taxon>Bacteria</taxon>
        <taxon>Bacillati</taxon>
        <taxon>Bacillota</taxon>
        <taxon>Bacilli</taxon>
        <taxon>Bacillales</taxon>
        <taxon>Paenibacillaceae</taxon>
        <taxon>Paenibacillus</taxon>
    </lineage>
</organism>
<dbReference type="AlphaFoldDB" id="A0A559J0F6"/>
<gene>
    <name evidence="3" type="ORF">FPZ44_10110</name>
</gene>
<comment type="similarity">
    <text evidence="1">Belongs to the thioesterase family.</text>
</comment>
<dbReference type="EMBL" id="VNJK01000001">
    <property type="protein sequence ID" value="TVX93375.1"/>
    <property type="molecule type" value="Genomic_DNA"/>
</dbReference>
<comment type="caution">
    <text evidence="3">The sequence shown here is derived from an EMBL/GenBank/DDBJ whole genome shotgun (WGS) entry which is preliminary data.</text>
</comment>
<evidence type="ECO:0000313" key="3">
    <source>
        <dbReference type="EMBL" id="TVX93375.1"/>
    </source>
</evidence>
<evidence type="ECO:0000256" key="1">
    <source>
        <dbReference type="ARBA" id="ARBA00007169"/>
    </source>
</evidence>
<feature type="domain" description="Thioesterase" evidence="2">
    <location>
        <begin position="2"/>
        <end position="225"/>
    </location>
</feature>
<dbReference type="OrthoDB" id="2213423at2"/>
<reference evidence="3 4" key="1">
    <citation type="submission" date="2019-07" db="EMBL/GenBank/DDBJ databases">
        <authorList>
            <person name="Kim J."/>
        </authorList>
    </citation>
    <scope>NUCLEOTIDE SEQUENCE [LARGE SCALE GENOMIC DNA]</scope>
    <source>
        <strain evidence="3 4">N4</strain>
    </source>
</reference>
<evidence type="ECO:0000259" key="2">
    <source>
        <dbReference type="Pfam" id="PF00975"/>
    </source>
</evidence>
<dbReference type="SUPFAM" id="SSF53474">
    <property type="entry name" value="alpha/beta-Hydrolases"/>
    <property type="match status" value="1"/>
</dbReference>
<evidence type="ECO:0000313" key="4">
    <source>
        <dbReference type="Proteomes" id="UP000318102"/>
    </source>
</evidence>
<dbReference type="Pfam" id="PF00975">
    <property type="entry name" value="Thioesterase"/>
    <property type="match status" value="1"/>
</dbReference>
<accession>A0A559J0F6</accession>
<proteinExistence type="inferred from homology"/>